<dbReference type="EMBL" id="LSMT01000190">
    <property type="protein sequence ID" value="PFX24000.1"/>
    <property type="molecule type" value="Genomic_DNA"/>
</dbReference>
<sequence>MNVSSLREKGIKAVVVGPDSSETENKEASEGKYNLVFTSPEALFGSHRSTILTLKNKIKAVFIDEVHCVAKCDICGVIVLIGAALATLDKLLFQYLIGPQEKEATYLKLPTQHSYYLRRVLMSWFAEGSIDMDYVRLQPNWRDNFPSRNDHSFCLRHDTTVNSKKKLRQSLNSKKSASQAESKTTPRSIKATSNEQSKGEKSSPSGKEEKHFETTQELIQHLNDSHGHTLKIESESFKNWEEFEKWKECEEKMGKSWFVKQRGDRRTKQHKTSWFYCNRTGDFETKGTGKRAIKSQGSSKTGCSCPAFVTARTDAITGEVAAEFCLAHIGHRKEIAHSRISKEMRIIIAAKLAQELADIHTDLKLIQAYLALFNLLCISTLVPPSWQSTLPRHSRECNIFYSFLDDTPVIACNIIISRVMLCFLNFSTLWYMRLAVAGWFERRNDSVGCASGSFTPGRFNQVGQAKEEWPFEACYHITYHVTKPFVIVKWIVLLLLILN</sequence>
<dbReference type="AlphaFoldDB" id="A0A2B4S5C6"/>
<dbReference type="PANTHER" id="PTHR33936:SF24">
    <property type="entry name" value="C2H2-TYPE DOMAIN-CONTAINING PROTEIN"/>
    <property type="match status" value="1"/>
</dbReference>
<reference evidence="3" key="1">
    <citation type="journal article" date="2017" name="bioRxiv">
        <title>Comparative analysis of the genomes of Stylophora pistillata and Acropora digitifera provides evidence for extensive differences between species of corals.</title>
        <authorList>
            <person name="Voolstra C.R."/>
            <person name="Li Y."/>
            <person name="Liew Y.J."/>
            <person name="Baumgarten S."/>
            <person name="Zoccola D."/>
            <person name="Flot J.-F."/>
            <person name="Tambutte S."/>
            <person name="Allemand D."/>
            <person name="Aranda M."/>
        </authorList>
    </citation>
    <scope>NUCLEOTIDE SEQUENCE [LARGE SCALE GENOMIC DNA]</scope>
</reference>
<dbReference type="Proteomes" id="UP000225706">
    <property type="component" value="Unassembled WGS sequence"/>
</dbReference>
<gene>
    <name evidence="2" type="primary">ztf-17</name>
    <name evidence="2" type="ORF">AWC38_SpisGene11457</name>
</gene>
<comment type="caution">
    <text evidence="2">The sequence shown here is derived from an EMBL/GenBank/DDBJ whole genome shotgun (WGS) entry which is preliminary data.</text>
</comment>
<dbReference type="InterPro" id="IPR052797">
    <property type="entry name" value="RegFact_GeneExpr_CellDeath"/>
</dbReference>
<feature type="compositionally biased region" description="Basic and acidic residues" evidence="1">
    <location>
        <begin position="197"/>
        <end position="214"/>
    </location>
</feature>
<feature type="compositionally biased region" description="Polar residues" evidence="1">
    <location>
        <begin position="169"/>
        <end position="194"/>
    </location>
</feature>
<protein>
    <submittedName>
        <fullName evidence="2">Zinc finger transcription factor family protein 17</fullName>
    </submittedName>
</protein>
<dbReference type="InterPro" id="IPR027417">
    <property type="entry name" value="P-loop_NTPase"/>
</dbReference>
<name>A0A2B4S5C6_STYPI</name>
<feature type="region of interest" description="Disordered" evidence="1">
    <location>
        <begin position="165"/>
        <end position="214"/>
    </location>
</feature>
<evidence type="ECO:0000256" key="1">
    <source>
        <dbReference type="SAM" id="MobiDB-lite"/>
    </source>
</evidence>
<organism evidence="2 3">
    <name type="scientific">Stylophora pistillata</name>
    <name type="common">Smooth cauliflower coral</name>
    <dbReference type="NCBI Taxonomy" id="50429"/>
    <lineage>
        <taxon>Eukaryota</taxon>
        <taxon>Metazoa</taxon>
        <taxon>Cnidaria</taxon>
        <taxon>Anthozoa</taxon>
        <taxon>Hexacorallia</taxon>
        <taxon>Scleractinia</taxon>
        <taxon>Astrocoeniina</taxon>
        <taxon>Pocilloporidae</taxon>
        <taxon>Stylophora</taxon>
    </lineage>
</organism>
<proteinExistence type="predicted"/>
<evidence type="ECO:0000313" key="2">
    <source>
        <dbReference type="EMBL" id="PFX24000.1"/>
    </source>
</evidence>
<dbReference type="PANTHER" id="PTHR33936">
    <property type="entry name" value="PROTEIN CBG17840"/>
    <property type="match status" value="1"/>
</dbReference>
<dbReference type="OrthoDB" id="5988757at2759"/>
<dbReference type="STRING" id="50429.A0A2B4S5C6"/>
<accession>A0A2B4S5C6</accession>
<dbReference type="Gene3D" id="3.40.50.300">
    <property type="entry name" value="P-loop containing nucleotide triphosphate hydrolases"/>
    <property type="match status" value="1"/>
</dbReference>
<evidence type="ECO:0000313" key="3">
    <source>
        <dbReference type="Proteomes" id="UP000225706"/>
    </source>
</evidence>
<keyword evidence="3" id="KW-1185">Reference proteome</keyword>